<dbReference type="KEGG" id="mcj:MCON_3406"/>
<accession>F4BVN1</accession>
<keyword evidence="1" id="KW-0472">Membrane</keyword>
<name>F4BVN1_METSG</name>
<sequence>MPRFNSLFIGIGSAIGVYDSRIDPETDCFNSLFIGIGSAILLPLILTRIQLWRSFNSLFIGIGSAILLLVCSDRASR</sequence>
<feature type="transmembrane region" description="Helical" evidence="1">
    <location>
        <begin position="28"/>
        <end position="46"/>
    </location>
</feature>
<proteinExistence type="predicted"/>
<keyword evidence="1" id="KW-0812">Transmembrane</keyword>
<evidence type="ECO:0000256" key="1">
    <source>
        <dbReference type="SAM" id="Phobius"/>
    </source>
</evidence>
<dbReference type="AlphaFoldDB" id="F4BVN1"/>
<dbReference type="HOGENOM" id="CLU_2629704_0_0_2"/>
<evidence type="ECO:0000313" key="2">
    <source>
        <dbReference type="EMBL" id="AEB69644.1"/>
    </source>
</evidence>
<keyword evidence="1" id="KW-1133">Transmembrane helix</keyword>
<feature type="transmembrane region" description="Helical" evidence="1">
    <location>
        <begin position="52"/>
        <end position="71"/>
    </location>
</feature>
<keyword evidence="3" id="KW-1185">Reference proteome</keyword>
<protein>
    <submittedName>
        <fullName evidence="2">Uncharacterized protein</fullName>
    </submittedName>
</protein>
<gene>
    <name evidence="2" type="ordered locus">MCON_3406</name>
</gene>
<dbReference type="EMBL" id="CP002565">
    <property type="protein sequence ID" value="AEB69644.1"/>
    <property type="molecule type" value="Genomic_DNA"/>
</dbReference>
<dbReference type="InParanoid" id="F4BVN1"/>
<organism evidence="2 3">
    <name type="scientific">Methanothrix soehngenii (strain ATCC 5969 / DSM 3671 / JCM 10134 / NBRC 103675 / OCM 69 / GP-6)</name>
    <name type="common">Methanosaeta concilii</name>
    <dbReference type="NCBI Taxonomy" id="990316"/>
    <lineage>
        <taxon>Archaea</taxon>
        <taxon>Methanobacteriati</taxon>
        <taxon>Methanobacteriota</taxon>
        <taxon>Stenosarchaea group</taxon>
        <taxon>Methanomicrobia</taxon>
        <taxon>Methanotrichales</taxon>
        <taxon>Methanotrichaceae</taxon>
        <taxon>Methanothrix</taxon>
    </lineage>
</organism>
<evidence type="ECO:0000313" key="3">
    <source>
        <dbReference type="Proteomes" id="UP000007807"/>
    </source>
</evidence>
<reference evidence="2 3" key="1">
    <citation type="journal article" date="2011" name="J. Bacteriol.">
        <title>Complete genome sequence of Methanosaeta concilii, a specialist in aceticlastic methanogenesis.</title>
        <authorList>
            <person name="Barber R.D."/>
            <person name="Zhang L."/>
            <person name="Harnack M."/>
            <person name="Olson M.V."/>
            <person name="Kaul R."/>
            <person name="Ingram-Smith C."/>
            <person name="Smith K.S."/>
        </authorList>
    </citation>
    <scope>NUCLEOTIDE SEQUENCE [LARGE SCALE GENOMIC DNA]</scope>
    <source>
        <strain evidence="3">ATCC 5969 / DSM 3671 / JCM 10134 / NBRC 103675 / OCM 69 / GP-6</strain>
    </source>
</reference>
<dbReference type="Proteomes" id="UP000007807">
    <property type="component" value="Chromosome"/>
</dbReference>